<dbReference type="NCBIfam" id="NF045594">
    <property type="entry name" value="flavodox_BilS"/>
    <property type="match status" value="1"/>
</dbReference>
<dbReference type="GO" id="GO:0009055">
    <property type="term" value="F:electron transfer activity"/>
    <property type="evidence" value="ECO:0007669"/>
    <property type="project" value="InterPro"/>
</dbReference>
<protein>
    <submittedName>
        <fullName evidence="2">Flavodoxin</fullName>
    </submittedName>
</protein>
<evidence type="ECO:0000313" key="3">
    <source>
        <dbReference type="Proteomes" id="UP000245412"/>
    </source>
</evidence>
<evidence type="ECO:0000259" key="1">
    <source>
        <dbReference type="Pfam" id="PF12641"/>
    </source>
</evidence>
<accession>A0AB73T790</accession>
<organism evidence="2 3">
    <name type="scientific">Murimonas intestini</name>
    <dbReference type="NCBI Taxonomy" id="1337051"/>
    <lineage>
        <taxon>Bacteria</taxon>
        <taxon>Bacillati</taxon>
        <taxon>Bacillota</taxon>
        <taxon>Clostridia</taxon>
        <taxon>Lachnospirales</taxon>
        <taxon>Lachnospiraceae</taxon>
        <taxon>Murimonas</taxon>
    </lineage>
</organism>
<dbReference type="RefSeq" id="WP_109625454.1">
    <property type="nucleotide sequence ID" value="NZ_CABJAT010000007.1"/>
</dbReference>
<dbReference type="PROSITE" id="PS00201">
    <property type="entry name" value="FLAVODOXIN"/>
    <property type="match status" value="1"/>
</dbReference>
<dbReference type="Gene3D" id="3.40.50.360">
    <property type="match status" value="1"/>
</dbReference>
<dbReference type="GO" id="GO:0010181">
    <property type="term" value="F:FMN binding"/>
    <property type="evidence" value="ECO:0007669"/>
    <property type="project" value="InterPro"/>
</dbReference>
<name>A0AB73T790_9FIRM</name>
<comment type="caution">
    <text evidence="2">The sequence shown here is derived from an EMBL/GenBank/DDBJ whole genome shotgun (WGS) entry which is preliminary data.</text>
</comment>
<dbReference type="EMBL" id="QGGY01000003">
    <property type="protein sequence ID" value="PWJ77350.1"/>
    <property type="molecule type" value="Genomic_DNA"/>
</dbReference>
<dbReference type="InterPro" id="IPR008254">
    <property type="entry name" value="Flavodoxin/NO_synth"/>
</dbReference>
<evidence type="ECO:0000313" key="2">
    <source>
        <dbReference type="EMBL" id="PWJ77350.1"/>
    </source>
</evidence>
<proteinExistence type="predicted"/>
<dbReference type="InterPro" id="IPR001226">
    <property type="entry name" value="Flavodoxin_CS"/>
</dbReference>
<dbReference type="SUPFAM" id="SSF52218">
    <property type="entry name" value="Flavoproteins"/>
    <property type="match status" value="1"/>
</dbReference>
<dbReference type="GO" id="GO:0016651">
    <property type="term" value="F:oxidoreductase activity, acting on NAD(P)H"/>
    <property type="evidence" value="ECO:0007669"/>
    <property type="project" value="UniProtKB-ARBA"/>
</dbReference>
<dbReference type="Proteomes" id="UP000245412">
    <property type="component" value="Unassembled WGS sequence"/>
</dbReference>
<keyword evidence="3" id="KW-1185">Reference proteome</keyword>
<dbReference type="AlphaFoldDB" id="A0AB73T790"/>
<gene>
    <name evidence="2" type="ORF">C7383_103194</name>
</gene>
<feature type="domain" description="Flavodoxin-like" evidence="1">
    <location>
        <begin position="5"/>
        <end position="162"/>
    </location>
</feature>
<dbReference type="InterPro" id="IPR054633">
    <property type="entry name" value="BilS"/>
</dbReference>
<dbReference type="Pfam" id="PF12641">
    <property type="entry name" value="Flavodoxin_3"/>
    <property type="match status" value="1"/>
</dbReference>
<sequence>MKVHVLYASSTGNTELVAKAVYKAIPDASKDIQRLALFKEDPEAETYFIGFWTNRGSASYELLDILSDLHGKNIALFGTCGMGGSPEYYKEIENQVSAFIPDDNVYLGAFMCQGKMPMRVREKYLAMETDENHAQIQKMLRNFDEALLHPNDGDLKNAMDFVDSVFKKL</sequence>
<reference evidence="2 3" key="1">
    <citation type="submission" date="2018-05" db="EMBL/GenBank/DDBJ databases">
        <authorList>
            <person name="Goeker M."/>
            <person name="Huntemann M."/>
            <person name="Clum A."/>
            <person name="Pillay M."/>
            <person name="Palaniappan K."/>
            <person name="Varghese N."/>
            <person name="Mikhailova N."/>
            <person name="Stamatis D."/>
            <person name="Reddy T."/>
            <person name="Daum C."/>
            <person name="Shapiro N."/>
            <person name="Ivanova N."/>
            <person name="Kyrpides N."/>
            <person name="Woyke T."/>
        </authorList>
    </citation>
    <scope>NUCLEOTIDE SEQUENCE [LARGE SCALE GENOMIC DNA]</scope>
    <source>
        <strain evidence="2 3">DSM 26524</strain>
    </source>
</reference>
<dbReference type="InterPro" id="IPR029039">
    <property type="entry name" value="Flavoprotein-like_sf"/>
</dbReference>